<proteinExistence type="inferred from homology"/>
<protein>
    <recommendedName>
        <fullName evidence="7">dITP/XTP pyrophosphatase</fullName>
        <ecNumber evidence="7">3.6.1.66</ecNumber>
    </recommendedName>
    <alternativeName>
        <fullName evidence="7">Non-canonical purine NTP pyrophosphatase</fullName>
    </alternativeName>
    <alternativeName>
        <fullName evidence="7">Non-standard purine NTP pyrophosphatase</fullName>
    </alternativeName>
    <alternativeName>
        <fullName evidence="7">Nucleoside-triphosphate diphosphatase</fullName>
    </alternativeName>
    <alternativeName>
        <fullName evidence="7">Nucleoside-triphosphate pyrophosphatase</fullName>
        <shortName evidence="7">NTPase</shortName>
    </alternativeName>
</protein>
<sequence length="219" mass="23205">MSTAPTTTAPNITSDTTVIVLATRNAGKIRELNDMLQGTGVTVVGLDAYPEIGEIEETGTTFEENALLKARTVAELTGRIAVADDSGLEVDALGGAPGVYSARYSAEDSVPATDARNNEKLLAALAHVPEAQRTARFRSVIAACAPDGRHITAAGAWEGRVATAPQGDNGFGYDPLFFDPELGHTAATITRDEKNARSHRGKALRRLLEMWPDFAGGKR</sequence>
<dbReference type="PANTHER" id="PTHR11067">
    <property type="entry name" value="INOSINE TRIPHOSPHATE PYROPHOSPHATASE/HAM1 PROTEIN"/>
    <property type="match status" value="1"/>
</dbReference>
<comment type="function">
    <text evidence="7">Pyrophosphatase that catalyzes the hydrolysis of nucleoside triphosphates to their monophosphate derivatives, with a high preference for the non-canonical purine nucleotides XTP (xanthosine triphosphate), dITP (deoxyinosine triphosphate) and ITP. Seems to function as a house-cleaning enzyme that removes non-canonical purine nucleotides from the nucleotide pool, thus preventing their incorporation into DNA/RNA and avoiding chromosomal lesions.</text>
</comment>
<comment type="catalytic activity">
    <reaction evidence="7">
        <text>ITP + H2O = IMP + diphosphate + H(+)</text>
        <dbReference type="Rhea" id="RHEA:29399"/>
        <dbReference type="ChEBI" id="CHEBI:15377"/>
        <dbReference type="ChEBI" id="CHEBI:15378"/>
        <dbReference type="ChEBI" id="CHEBI:33019"/>
        <dbReference type="ChEBI" id="CHEBI:58053"/>
        <dbReference type="ChEBI" id="CHEBI:61402"/>
        <dbReference type="EC" id="3.6.1.66"/>
    </reaction>
</comment>
<feature type="binding site" evidence="7">
    <location>
        <position position="85"/>
    </location>
    <ligand>
        <name>Mg(2+)</name>
        <dbReference type="ChEBI" id="CHEBI:18420"/>
    </ligand>
</feature>
<dbReference type="HAMAP" id="MF_01405">
    <property type="entry name" value="Non_canon_purine_NTPase"/>
    <property type="match status" value="1"/>
</dbReference>
<keyword evidence="10" id="KW-1185">Reference proteome</keyword>
<dbReference type="GO" id="GO:0036220">
    <property type="term" value="F:ITP diphosphatase activity"/>
    <property type="evidence" value="ECO:0007669"/>
    <property type="project" value="UniProtKB-EC"/>
</dbReference>
<evidence type="ECO:0000256" key="8">
    <source>
        <dbReference type="RuleBase" id="RU003781"/>
    </source>
</evidence>
<feature type="binding site" evidence="7">
    <location>
        <position position="86"/>
    </location>
    <ligand>
        <name>substrate</name>
    </ligand>
</feature>
<evidence type="ECO:0000313" key="10">
    <source>
        <dbReference type="Proteomes" id="UP001180616"/>
    </source>
</evidence>
<dbReference type="InterPro" id="IPR020922">
    <property type="entry name" value="dITP/XTP_pyrophosphatase"/>
</dbReference>
<dbReference type="NCBIfam" id="NF011397">
    <property type="entry name" value="PRK14822.1"/>
    <property type="match status" value="1"/>
</dbReference>
<comment type="cofactor">
    <cofactor evidence="7">
        <name>Mg(2+)</name>
        <dbReference type="ChEBI" id="CHEBI:18420"/>
    </cofactor>
    <text evidence="7">Binds 1 Mg(2+) ion per subunit.</text>
</comment>
<gene>
    <name evidence="9" type="ORF">KPS_001941</name>
</gene>
<evidence type="ECO:0000256" key="6">
    <source>
        <dbReference type="ARBA" id="ARBA00023080"/>
    </source>
</evidence>
<feature type="binding site" evidence="7">
    <location>
        <begin position="23"/>
        <end position="28"/>
    </location>
    <ligand>
        <name>substrate</name>
    </ligand>
</feature>
<accession>A0ABY9QWR9</accession>
<evidence type="ECO:0000256" key="5">
    <source>
        <dbReference type="ARBA" id="ARBA00022842"/>
    </source>
</evidence>
<comment type="similarity">
    <text evidence="1 7 8">Belongs to the HAM1 NTPase family.</text>
</comment>
<keyword evidence="6 7" id="KW-0546">Nucleotide metabolism</keyword>
<evidence type="ECO:0000256" key="7">
    <source>
        <dbReference type="HAMAP-Rule" id="MF_01405"/>
    </source>
</evidence>
<keyword evidence="3 7" id="KW-0547">Nucleotide-binding</keyword>
<feature type="binding site" evidence="7">
    <location>
        <begin position="171"/>
        <end position="174"/>
    </location>
    <ligand>
        <name>substrate</name>
    </ligand>
</feature>
<reference evidence="9" key="1">
    <citation type="submission" date="2023-09" db="EMBL/GenBank/DDBJ databases">
        <authorList>
            <consortium name="CW5 consortium"/>
            <person name="Lu C.-W."/>
        </authorList>
    </citation>
    <scope>NUCLEOTIDE SEQUENCE</scope>
    <source>
        <strain evidence="9">KPS</strain>
    </source>
</reference>
<evidence type="ECO:0000256" key="2">
    <source>
        <dbReference type="ARBA" id="ARBA00022723"/>
    </source>
</evidence>
<feature type="active site" description="Proton acceptor" evidence="7">
    <location>
        <position position="85"/>
    </location>
</feature>
<feature type="binding site" evidence="7">
    <location>
        <position position="194"/>
    </location>
    <ligand>
        <name>substrate</name>
    </ligand>
</feature>
<keyword evidence="2 7" id="KW-0479">Metal-binding</keyword>
<comment type="catalytic activity">
    <reaction evidence="7">
        <text>dITP + H2O = dIMP + diphosphate + H(+)</text>
        <dbReference type="Rhea" id="RHEA:28342"/>
        <dbReference type="ChEBI" id="CHEBI:15377"/>
        <dbReference type="ChEBI" id="CHEBI:15378"/>
        <dbReference type="ChEBI" id="CHEBI:33019"/>
        <dbReference type="ChEBI" id="CHEBI:61194"/>
        <dbReference type="ChEBI" id="CHEBI:61382"/>
        <dbReference type="EC" id="3.6.1.66"/>
    </reaction>
</comment>
<evidence type="ECO:0000256" key="1">
    <source>
        <dbReference type="ARBA" id="ARBA00008023"/>
    </source>
</evidence>
<name>A0ABY9QWR9_9BACT</name>
<dbReference type="NCBIfam" id="TIGR00042">
    <property type="entry name" value="RdgB/HAM1 family non-canonical purine NTP pyrophosphatase"/>
    <property type="match status" value="1"/>
</dbReference>
<dbReference type="EC" id="3.6.1.66" evidence="7"/>
<dbReference type="Gene3D" id="3.90.950.10">
    <property type="match status" value="1"/>
</dbReference>
<feature type="binding site" evidence="7">
    <location>
        <begin position="199"/>
        <end position="200"/>
    </location>
    <ligand>
        <name>substrate</name>
    </ligand>
</feature>
<evidence type="ECO:0000256" key="4">
    <source>
        <dbReference type="ARBA" id="ARBA00022801"/>
    </source>
</evidence>
<dbReference type="SUPFAM" id="SSF52972">
    <property type="entry name" value="ITPase-like"/>
    <property type="match status" value="1"/>
</dbReference>
<dbReference type="RefSeq" id="WP_309540092.1">
    <property type="nucleotide sequence ID" value="NZ_CP133659.1"/>
</dbReference>
<evidence type="ECO:0000256" key="3">
    <source>
        <dbReference type="ARBA" id="ARBA00022741"/>
    </source>
</evidence>
<dbReference type="PANTHER" id="PTHR11067:SF9">
    <property type="entry name" value="INOSINE TRIPHOSPHATE PYROPHOSPHATASE"/>
    <property type="match status" value="1"/>
</dbReference>
<feature type="binding site" evidence="7">
    <location>
        <position position="56"/>
    </location>
    <ligand>
        <name>Mg(2+)</name>
        <dbReference type="ChEBI" id="CHEBI:18420"/>
    </ligand>
</feature>
<comment type="catalytic activity">
    <reaction evidence="7">
        <text>XTP + H2O = XMP + diphosphate + H(+)</text>
        <dbReference type="Rhea" id="RHEA:28610"/>
        <dbReference type="ChEBI" id="CHEBI:15377"/>
        <dbReference type="ChEBI" id="CHEBI:15378"/>
        <dbReference type="ChEBI" id="CHEBI:33019"/>
        <dbReference type="ChEBI" id="CHEBI:57464"/>
        <dbReference type="ChEBI" id="CHEBI:61314"/>
        <dbReference type="EC" id="3.6.1.66"/>
    </reaction>
</comment>
<dbReference type="EMBL" id="CP133659">
    <property type="protein sequence ID" value="WMW63968.1"/>
    <property type="molecule type" value="Genomic_DNA"/>
</dbReference>
<dbReference type="InterPro" id="IPR002637">
    <property type="entry name" value="RdgB/HAM1"/>
</dbReference>
<dbReference type="Proteomes" id="UP001180616">
    <property type="component" value="Chromosome"/>
</dbReference>
<keyword evidence="5 7" id="KW-0460">Magnesium</keyword>
<dbReference type="Pfam" id="PF01725">
    <property type="entry name" value="Ham1p_like"/>
    <property type="match status" value="1"/>
</dbReference>
<comment type="subunit">
    <text evidence="7">Homodimer.</text>
</comment>
<dbReference type="InterPro" id="IPR029001">
    <property type="entry name" value="ITPase-like_fam"/>
</dbReference>
<dbReference type="CDD" id="cd00515">
    <property type="entry name" value="HAM1"/>
    <property type="match status" value="1"/>
</dbReference>
<keyword evidence="4 7" id="KW-0378">Hydrolase</keyword>
<organism evidence="9 10">
    <name type="scientific">Nitratidesulfovibrio liaohensis</name>
    <dbReference type="NCBI Taxonomy" id="2604158"/>
    <lineage>
        <taxon>Bacteria</taxon>
        <taxon>Pseudomonadati</taxon>
        <taxon>Thermodesulfobacteriota</taxon>
        <taxon>Desulfovibrionia</taxon>
        <taxon>Desulfovibrionales</taxon>
        <taxon>Desulfovibrionaceae</taxon>
        <taxon>Nitratidesulfovibrio</taxon>
    </lineage>
</organism>
<evidence type="ECO:0000313" key="9">
    <source>
        <dbReference type="EMBL" id="WMW63968.1"/>
    </source>
</evidence>